<keyword evidence="2" id="KW-1185">Reference proteome</keyword>
<dbReference type="Proteomes" id="UP000784294">
    <property type="component" value="Unassembled WGS sequence"/>
</dbReference>
<comment type="caution">
    <text evidence="1">The sequence shown here is derived from an EMBL/GenBank/DDBJ whole genome shotgun (WGS) entry which is preliminary data.</text>
</comment>
<evidence type="ECO:0000313" key="1">
    <source>
        <dbReference type="EMBL" id="VEL15682.1"/>
    </source>
</evidence>
<evidence type="ECO:0000313" key="2">
    <source>
        <dbReference type="Proteomes" id="UP000784294"/>
    </source>
</evidence>
<reference evidence="1" key="1">
    <citation type="submission" date="2018-11" db="EMBL/GenBank/DDBJ databases">
        <authorList>
            <consortium name="Pathogen Informatics"/>
        </authorList>
    </citation>
    <scope>NUCLEOTIDE SEQUENCE</scope>
</reference>
<protein>
    <submittedName>
        <fullName evidence="1">Uncharacterized protein</fullName>
    </submittedName>
</protein>
<proteinExistence type="predicted"/>
<dbReference type="AlphaFoldDB" id="A0A3S5FCZ5"/>
<organism evidence="1 2">
    <name type="scientific">Protopolystoma xenopodis</name>
    <dbReference type="NCBI Taxonomy" id="117903"/>
    <lineage>
        <taxon>Eukaryota</taxon>
        <taxon>Metazoa</taxon>
        <taxon>Spiralia</taxon>
        <taxon>Lophotrochozoa</taxon>
        <taxon>Platyhelminthes</taxon>
        <taxon>Monogenea</taxon>
        <taxon>Polyopisthocotylea</taxon>
        <taxon>Polystomatidea</taxon>
        <taxon>Polystomatidae</taxon>
        <taxon>Protopolystoma</taxon>
    </lineage>
</organism>
<dbReference type="PANTHER" id="PTHR31434:SF2">
    <property type="entry name" value="S PHASE CYCLIN A-ASSOCIATED PROTEIN IN THE ENDOPLASMIC RETICULUM"/>
    <property type="match status" value="1"/>
</dbReference>
<sequence length="169" mass="18071">MARAFIHPPPLISAVPDRPISDPLEEASKTVSSLNSHGSAAALPVVEKSVSLGKTRCLGSSASSFPFALALQECLLHEALLCLGQLAALHPENQAALQAGHPPTLLQRLLIRLPLSYQTRAPLNHTVYPTLVACCYANPRNTALVRQELASCRLIAAYIQLFSLTVSLS</sequence>
<accession>A0A3S5FCZ5</accession>
<name>A0A3S5FCZ5_9PLAT</name>
<gene>
    <name evidence="1" type="ORF">PXEA_LOCUS9122</name>
</gene>
<dbReference type="PANTHER" id="PTHR31434">
    <property type="entry name" value="S PHASE CYCLIN A-ASSOCIATED PROTEIN IN THE ENDOPLASMIC RETICULUM"/>
    <property type="match status" value="1"/>
</dbReference>
<dbReference type="OrthoDB" id="6284505at2759"/>
<dbReference type="EMBL" id="CAAALY010025458">
    <property type="protein sequence ID" value="VEL15682.1"/>
    <property type="molecule type" value="Genomic_DNA"/>
</dbReference>